<reference evidence="1 2" key="1">
    <citation type="journal article" date="2014" name="Agronomy (Basel)">
        <title>A Draft Genome Sequence for Ensete ventricosum, the Drought-Tolerant Tree Against Hunger.</title>
        <authorList>
            <person name="Harrison J."/>
            <person name="Moore K.A."/>
            <person name="Paszkiewicz K."/>
            <person name="Jones T."/>
            <person name="Grant M."/>
            <person name="Ambacheew D."/>
            <person name="Muzemil S."/>
            <person name="Studholme D.J."/>
        </authorList>
    </citation>
    <scope>NUCLEOTIDE SEQUENCE [LARGE SCALE GENOMIC DNA]</scope>
</reference>
<proteinExistence type="predicted"/>
<protein>
    <submittedName>
        <fullName evidence="1">Uncharacterized protein</fullName>
    </submittedName>
</protein>
<dbReference type="Proteomes" id="UP000287651">
    <property type="component" value="Unassembled WGS sequence"/>
</dbReference>
<dbReference type="EMBL" id="AMZH03012385">
    <property type="protein sequence ID" value="RRT51123.1"/>
    <property type="molecule type" value="Genomic_DNA"/>
</dbReference>
<name>A0A426YHD0_ENSVE</name>
<comment type="caution">
    <text evidence="1">The sequence shown here is derived from an EMBL/GenBank/DDBJ whole genome shotgun (WGS) entry which is preliminary data.</text>
</comment>
<organism evidence="1 2">
    <name type="scientific">Ensete ventricosum</name>
    <name type="common">Abyssinian banana</name>
    <name type="synonym">Musa ensete</name>
    <dbReference type="NCBI Taxonomy" id="4639"/>
    <lineage>
        <taxon>Eukaryota</taxon>
        <taxon>Viridiplantae</taxon>
        <taxon>Streptophyta</taxon>
        <taxon>Embryophyta</taxon>
        <taxon>Tracheophyta</taxon>
        <taxon>Spermatophyta</taxon>
        <taxon>Magnoliopsida</taxon>
        <taxon>Liliopsida</taxon>
        <taxon>Zingiberales</taxon>
        <taxon>Musaceae</taxon>
        <taxon>Ensete</taxon>
    </lineage>
</organism>
<accession>A0A426YHD0</accession>
<dbReference type="AlphaFoldDB" id="A0A426YHD0"/>
<gene>
    <name evidence="1" type="ORF">B296_00003885</name>
</gene>
<evidence type="ECO:0000313" key="2">
    <source>
        <dbReference type="Proteomes" id="UP000287651"/>
    </source>
</evidence>
<evidence type="ECO:0000313" key="1">
    <source>
        <dbReference type="EMBL" id="RRT51123.1"/>
    </source>
</evidence>
<sequence length="363" mass="39142">MEARLGLEKHSAVVSRVGASTEVPLESSGGICKKVSVRVVFATESPLELVVTESPLELIRTESLLELVGTKSTLELVEPLDRDPGMDRGAARCGVCEEGVALIPGKATLWRSFRGAYRSSCKVDSLVNRCQGNSRLHGCSPSSFQLHRCCSASSRSTHCHLPLAAAYYSSPLPPLLPLLPPSSSRTTGRSSRHCCLLPSLLAPSSPSSLASNCAHYHCPLATLIAPYLCHPPRLPYLLPSLPIAPSIDVPYRSPRHPLSLHPLLPVAFPPHQSTAAPSLALLCHQRVRRCTSALHYSRRSKFSHKPHPEEFSSNFSTCRVGKTTSGGNTASVLNARLKEDSTVCVFGIVRDAPICLEVPLPKC</sequence>